<name>A0A8S1K656_PARPR</name>
<dbReference type="AlphaFoldDB" id="A0A8S1K656"/>
<evidence type="ECO:0000313" key="1">
    <source>
        <dbReference type="EMBL" id="CAD8050749.1"/>
    </source>
</evidence>
<protein>
    <submittedName>
        <fullName evidence="1">Uncharacterized protein</fullName>
    </submittedName>
</protein>
<dbReference type="EMBL" id="CAJJDM010000012">
    <property type="protein sequence ID" value="CAD8050749.1"/>
    <property type="molecule type" value="Genomic_DNA"/>
</dbReference>
<reference evidence="1" key="1">
    <citation type="submission" date="2021-01" db="EMBL/GenBank/DDBJ databases">
        <authorList>
            <consortium name="Genoscope - CEA"/>
            <person name="William W."/>
        </authorList>
    </citation>
    <scope>NUCLEOTIDE SEQUENCE</scope>
</reference>
<comment type="caution">
    <text evidence="1">The sequence shown here is derived from an EMBL/GenBank/DDBJ whole genome shotgun (WGS) entry which is preliminary data.</text>
</comment>
<dbReference type="Proteomes" id="UP000688137">
    <property type="component" value="Unassembled WGS sequence"/>
</dbReference>
<sequence>MIIIIYLLSAFYTQEIRQKQCLVSRPDIKTCFEQTKQFFCGFDQYFNSCIPILDTNNGCDSKLNEKACISQISNKQGEECQCVFDTRCKNISKHQLSKIECIGNISKYACLNISNHRCYWDSFCKEILTEQIRGLSCEEQYDLPVNPLACSTLQNLECMNTGQTGDFKCIKIQQNNYSTLKCSQLGLTELACIKIQTPGEKCIYKNRVCQPIQNNEIVNCKQKINKLACLSIENPNLNCQWINDNCQEFQFTNKIFEIVSDVNKNVCIKLQGSYKYVREKFQCEIIPLENHYSIKMHVYNKLYHNVIGIQMYKLMNKIKYHQEYVNNLMDNKINLIVQIFQVFNHDGYCQKVIDDNLNIENFSKIQYVNKNTCQLITIIQFIYDQTLYKCVKNKNLSNQCTWNIQKQICMNPTNDQLQTSVQNANQSSQDTNNSLGSIVVQVQPCGIIDEICQIIDLNIVKCDHQGLNKYACLNIKTQPCIWIKNNDQDFEHCEERIPEGYCEEQNGNEKLNVSVNAILCSMVQENDPCSYDSSKQKCKKPDDNLTYCDVEGINVYGCVQIKNCYYQNQKCQLFDPNLNLTCKDVQFANELVCSQIKNDGCKHNLLEFGCIQSSILDSCSTSGINMNGCNSNEQCQWNNEKCQCKMLLDLYKDCSEHIDYLNCINSDKCYFEQTMFIENLGICKEKQCNDNNLCNYELYKGKICYQNFNGQCIEATSCDQIKGPSINCSIFSFNDLQCVSDGNDGCIQFQSCENLSRIQCINYSDYCILLNSCITKQCHHISDQYQCINFDCAWINKQCINQIQCSEILQEKDCNNNQYQGVQCTWNLVKNDNIDTQICTSEGCNFLHKNSSCQGTQIGQSVCLQTQDLICLSCEQISDICECMEKVEYCTYNIQKNRCISQPCQNYNKQSCPKNRCYFYEQHQICIPQCQFQSSKTQCQKLTLCIWDEYQRPPCIDTQYVKDNVLTNILVDKALDRVLTLIPFFLLLQL</sequence>
<proteinExistence type="predicted"/>
<keyword evidence="2" id="KW-1185">Reference proteome</keyword>
<dbReference type="OMA" id="WINDNCQ"/>
<organism evidence="1 2">
    <name type="scientific">Paramecium primaurelia</name>
    <dbReference type="NCBI Taxonomy" id="5886"/>
    <lineage>
        <taxon>Eukaryota</taxon>
        <taxon>Sar</taxon>
        <taxon>Alveolata</taxon>
        <taxon>Ciliophora</taxon>
        <taxon>Intramacronucleata</taxon>
        <taxon>Oligohymenophorea</taxon>
        <taxon>Peniculida</taxon>
        <taxon>Parameciidae</taxon>
        <taxon>Paramecium</taxon>
    </lineage>
</organism>
<evidence type="ECO:0000313" key="2">
    <source>
        <dbReference type="Proteomes" id="UP000688137"/>
    </source>
</evidence>
<accession>A0A8S1K656</accession>
<gene>
    <name evidence="1" type="ORF">PPRIM_AZ9-3.1.T0170213</name>
</gene>